<feature type="region of interest" description="Disordered" evidence="1">
    <location>
        <begin position="33"/>
        <end position="53"/>
    </location>
</feature>
<name>A0A732CHQ2_SALER</name>
<comment type="caution">
    <text evidence="2">The sequence shown here is derived from an EMBL/GenBank/DDBJ whole genome shotgun (WGS) entry which is preliminary data.</text>
</comment>
<evidence type="ECO:0000256" key="1">
    <source>
        <dbReference type="SAM" id="MobiDB-lite"/>
    </source>
</evidence>
<proteinExistence type="predicted"/>
<dbReference type="EMBL" id="DAASCP010000001">
    <property type="protein sequence ID" value="HAE4962314.1"/>
    <property type="molecule type" value="Genomic_DNA"/>
</dbReference>
<sequence>MLPLQVLRSGAGYYIGTQNEEGPVSRESVEYFSTQSQAEHALKQGTWSQREQA</sequence>
<reference evidence="2" key="1">
    <citation type="journal article" date="2018" name="Genome Biol.">
        <title>SKESA: strategic k-mer extension for scrupulous assemblies.</title>
        <authorList>
            <person name="Souvorov A."/>
            <person name="Agarwala R."/>
            <person name="Lipman D.J."/>
        </authorList>
    </citation>
    <scope>NUCLEOTIDE SEQUENCE</scope>
    <source>
        <strain evidence="2">3475-67</strain>
    </source>
</reference>
<protein>
    <submittedName>
        <fullName evidence="2">Uncharacterized protein</fullName>
    </submittedName>
</protein>
<organism evidence="2">
    <name type="scientific">Salmonella enterica subsp. salamae serovar 18:z10:z6</name>
    <dbReference type="NCBI Taxonomy" id="1967614"/>
    <lineage>
        <taxon>Bacteria</taxon>
        <taxon>Pseudomonadati</taxon>
        <taxon>Pseudomonadota</taxon>
        <taxon>Gammaproteobacteria</taxon>
        <taxon>Enterobacterales</taxon>
        <taxon>Enterobacteriaceae</taxon>
        <taxon>Salmonella</taxon>
    </lineage>
</organism>
<evidence type="ECO:0000313" key="2">
    <source>
        <dbReference type="EMBL" id="HAE4962314.1"/>
    </source>
</evidence>
<dbReference type="AlphaFoldDB" id="A0A732CHQ2"/>
<reference evidence="2" key="2">
    <citation type="submission" date="2018-07" db="EMBL/GenBank/DDBJ databases">
        <authorList>
            <consortium name="NCBI Pathogen Detection Project"/>
        </authorList>
    </citation>
    <scope>NUCLEOTIDE SEQUENCE</scope>
    <source>
        <strain evidence="2">3475-67</strain>
    </source>
</reference>
<accession>A0A732CHQ2</accession>
<gene>
    <name evidence="2" type="ORF">GNC68_000140</name>
</gene>